<evidence type="ECO:0000259" key="1">
    <source>
        <dbReference type="Pfam" id="PF10441"/>
    </source>
</evidence>
<gene>
    <name evidence="2" type="ORF">LTR09_006496</name>
</gene>
<dbReference type="InterPro" id="IPR016024">
    <property type="entry name" value="ARM-type_fold"/>
</dbReference>
<dbReference type="EMBL" id="JAWDJX010000021">
    <property type="protein sequence ID" value="KAK3052286.1"/>
    <property type="molecule type" value="Genomic_DNA"/>
</dbReference>
<accession>A0AAJ0DL49</accession>
<evidence type="ECO:0000313" key="3">
    <source>
        <dbReference type="Proteomes" id="UP001271007"/>
    </source>
</evidence>
<proteinExistence type="predicted"/>
<protein>
    <recommendedName>
        <fullName evidence="1">Nucleolar 27S pre-rRNA processing Urb2/Npa2 C-terminal domain-containing protein</fullName>
    </recommendedName>
</protein>
<keyword evidence="3" id="KW-1185">Reference proteome</keyword>
<sequence>MAENGEEADVSVMEVDNDSRTSLERLKNLDSLRLDEAKRLCNHRARAEMVAKWLFGKLKDNQEVRSSSEAWALLLHSLRLLSPARIASLLAAHNLLGSISITLSEAPASPVLLLEHISLLCFLLDLSNSATGTQVKAALRATPEEAASFLGAWLRHVQRIAASDTSHITLARHQGLLAPAFEIWQLRKSGASSEFAQHCLVPAALLLQSDLYSARPSLKRKSHNENGVRQRSDRDFLETSIAKHIFLEAKSTYLRDEVTNFRHNEEMDEINRPGYRIRSLLKPLEHDQTSVLPQLLDISIRCSTTSTHPAKEYPWIEIVFRALDACNRHEDGNTNDFSVLTRMLHVLRQNLSLSKEAIMELCVIGPAESGFTADRWQAVAEFVAMDPDAFADYNDARDVFTAISRTANELTLRVSTATRDQLELCWRERIIVAIMKAFARKRELCVFINIWSDCMQSSDHSIWRSFSSTFSELVEEALMEQAILDQFNRFSKLLKTAHDAANPLLVILNALLAGISSPSVLQKLQPLLDECLEVLVGFTVASRDDFYWKLLIRVFDMWCPAWIAQQSSSHEVAQKAITLMKSSVVELALTVVRLDTTHSDPPHAPADVTISAGAFIASLCYSFHEYRDGDLAGCHEGCVQVAKELVVSLGTAAIDVLVLYPPVLHLLDSDTRRACLLRSVEAVTAKGVAISRQDSMVEALQSIARSAAHSTPSLLVEEPAELAVETFQSALTGMEDASATKCSIVLKLFNELPARAIARPQRENILNTICEVQCRSEPYDIENQNQRLSLLIKLMEVANPTCRLSTDPAELWRLGRSVVIHENVTLDGHLAGEASTDPSTTLERYGGTKQSETLALLEELASLVMDHLLVTQDQDRSHTMLLAMSTEVKSHVISVGNERKLAGTEWVLPLVKVVVSRLEALSKTELAGQLAYRDPSIFGPFLEVLCEHTVARGVGESNIDGLPVHPPWLIPALETLSAMPQQLVPASLYDSIDTKRQAAMENLIHSLAAQTAATQETSDAPTMIDELYPSQSVLVGCFGAGCKYGSINGGVEYARLAFSIISTHLHPRLFRSLSEAYAEFVGRFDASQKIELIESMLVNAATTSASIMRLVQTCFTTIDESVATGDNLSGLQALFRRLLNAYTGYEDSSLRVASAECITTVLKQKAFLTNQYTIEAVLQAVLGSLRNCGPSAFSSAIDITSMLLLQYRSRLRGRCHLVILVFQLMISAAFARTSKRFSSNDLRKSATVRNGSRVARLLVLFCEPTPWKSKTTSLVDEARKEQAYVGQHVQYVLHHYCRQVLSSTPAAGVRDALKPGLWSVIEAMEMNDATGIKSLSAAMNNSERAVLRGVYEEWRRFGKWRGS</sequence>
<dbReference type="SUPFAM" id="SSF48371">
    <property type="entry name" value="ARM repeat"/>
    <property type="match status" value="1"/>
</dbReference>
<name>A0AAJ0DL49_9PEZI</name>
<dbReference type="Proteomes" id="UP001271007">
    <property type="component" value="Unassembled WGS sequence"/>
</dbReference>
<reference evidence="2" key="1">
    <citation type="submission" date="2023-04" db="EMBL/GenBank/DDBJ databases">
        <title>Black Yeasts Isolated from many extreme environments.</title>
        <authorList>
            <person name="Coleine C."/>
            <person name="Stajich J.E."/>
            <person name="Selbmann L."/>
        </authorList>
    </citation>
    <scope>NUCLEOTIDE SEQUENCE</scope>
    <source>
        <strain evidence="2">CCFEE 5312</strain>
    </source>
</reference>
<comment type="caution">
    <text evidence="2">The sequence shown here is derived from an EMBL/GenBank/DDBJ whole genome shotgun (WGS) entry which is preliminary data.</text>
</comment>
<evidence type="ECO:0000313" key="2">
    <source>
        <dbReference type="EMBL" id="KAK3052286.1"/>
    </source>
</evidence>
<dbReference type="InterPro" id="IPR018849">
    <property type="entry name" value="Urb2/Npa2_C"/>
</dbReference>
<organism evidence="2 3">
    <name type="scientific">Extremus antarcticus</name>
    <dbReference type="NCBI Taxonomy" id="702011"/>
    <lineage>
        <taxon>Eukaryota</taxon>
        <taxon>Fungi</taxon>
        <taxon>Dikarya</taxon>
        <taxon>Ascomycota</taxon>
        <taxon>Pezizomycotina</taxon>
        <taxon>Dothideomycetes</taxon>
        <taxon>Dothideomycetidae</taxon>
        <taxon>Mycosphaerellales</taxon>
        <taxon>Extremaceae</taxon>
        <taxon>Extremus</taxon>
    </lineage>
</organism>
<feature type="domain" description="Nucleolar 27S pre-rRNA processing Urb2/Npa2 C-terminal" evidence="1">
    <location>
        <begin position="1155"/>
        <end position="1362"/>
    </location>
</feature>
<dbReference type="Pfam" id="PF10441">
    <property type="entry name" value="Urb2"/>
    <property type="match status" value="1"/>
</dbReference>